<dbReference type="PANTHER" id="PTHR32546:SF11">
    <property type="entry name" value="G-PROTEIN COUPLED RECEPTOR 158-RELATED"/>
    <property type="match status" value="1"/>
</dbReference>
<dbReference type="GeneID" id="779597"/>
<feature type="compositionally biased region" description="Basic residues" evidence="17">
    <location>
        <begin position="1021"/>
        <end position="1032"/>
    </location>
</feature>
<feature type="transmembrane region" description="Helical" evidence="18">
    <location>
        <begin position="403"/>
        <end position="429"/>
    </location>
</feature>
<feature type="domain" description="G-protein coupled receptors family 3 profile" evidence="20">
    <location>
        <begin position="404"/>
        <end position="654"/>
    </location>
</feature>
<dbReference type="GO" id="GO:0004930">
    <property type="term" value="F:G protein-coupled receptor activity"/>
    <property type="evidence" value="ECO:0007669"/>
    <property type="project" value="UniProtKB-KW"/>
</dbReference>
<feature type="signal peptide" evidence="19">
    <location>
        <begin position="1"/>
        <end position="19"/>
    </location>
</feature>
<keyword evidence="8" id="KW-0297">G-protein coupled receptor</keyword>
<dbReference type="Proteomes" id="UP000008143">
    <property type="component" value="Chromosome 6"/>
</dbReference>
<feature type="transmembrane region" description="Helical" evidence="18">
    <location>
        <begin position="630"/>
        <end position="652"/>
    </location>
</feature>
<keyword evidence="6 18" id="KW-1133">Transmembrane helix</keyword>
<evidence type="ECO:0000256" key="4">
    <source>
        <dbReference type="ARBA" id="ARBA00022692"/>
    </source>
</evidence>
<name>F6U1J2_XENTR</name>
<feature type="compositionally biased region" description="Basic and acidic residues" evidence="17">
    <location>
        <begin position="918"/>
        <end position="939"/>
    </location>
</feature>
<dbReference type="PANTHER" id="PTHR32546">
    <property type="entry name" value="G-PROTEIN COUPLED RECEPTOR 158-RELATED"/>
    <property type="match status" value="1"/>
</dbReference>
<keyword evidence="11 23" id="KW-0675">Receptor</keyword>
<accession>F6U1J2</accession>
<evidence type="ECO:0000256" key="7">
    <source>
        <dbReference type="ARBA" id="ARBA00023018"/>
    </source>
</evidence>
<keyword evidence="5 19" id="KW-0732">Signal</keyword>
<reference evidence="21" key="1">
    <citation type="journal article" date="2010" name="Science">
        <title>The genome of the Western clawed frog Xenopus tropicalis.</title>
        <authorList>
            <person name="Hellsten U."/>
            <person name="Harland R.M."/>
            <person name="Gilchrist M.J."/>
            <person name="Hendrix D."/>
            <person name="Jurka J."/>
            <person name="Kapitonov V."/>
            <person name="Ovcharenko I."/>
            <person name="Putnam N.H."/>
            <person name="Shu S."/>
            <person name="Taher L."/>
            <person name="Blitz I.L."/>
            <person name="Blumberg B."/>
            <person name="Dichmann D.S."/>
            <person name="Dubchak I."/>
            <person name="Amaya E."/>
            <person name="Detter J.C."/>
            <person name="Fletcher R."/>
            <person name="Gerhard D.S."/>
            <person name="Goodstein D."/>
            <person name="Graves T."/>
            <person name="Grigoriev I.V."/>
            <person name="Grimwood J."/>
            <person name="Kawashima T."/>
            <person name="Lindquist E."/>
            <person name="Lucas S.M."/>
            <person name="Mead P.E."/>
            <person name="Mitros T."/>
            <person name="Ogino H."/>
            <person name="Ohta Y."/>
            <person name="Poliakov A.V."/>
            <person name="Pollet N."/>
            <person name="Robert J."/>
            <person name="Salamov A."/>
            <person name="Sater A.K."/>
            <person name="Schmutz J."/>
            <person name="Terry A."/>
            <person name="Vize P.D."/>
            <person name="Warren W.C."/>
            <person name="Wells D."/>
            <person name="Wills A."/>
            <person name="Wilson R.K."/>
            <person name="Zimmerman L.B."/>
            <person name="Zorn A.M."/>
            <person name="Grainger R."/>
            <person name="Grammer T."/>
            <person name="Khokha M.K."/>
            <person name="Richardson P.M."/>
            <person name="Rokhsar D.S."/>
        </authorList>
    </citation>
    <scope>NUCLEOTIDE SEQUENCE [LARGE SCALE GENOMIC DNA]</scope>
    <source>
        <strain evidence="21">Nigerian</strain>
    </source>
</reference>
<evidence type="ECO:0000256" key="16">
    <source>
        <dbReference type="ARBA" id="ARBA00034104"/>
    </source>
</evidence>
<keyword evidence="15" id="KW-0966">Cell projection</keyword>
<feature type="transmembrane region" description="Helical" evidence="18">
    <location>
        <begin position="441"/>
        <end position="462"/>
    </location>
</feature>
<evidence type="ECO:0000256" key="9">
    <source>
        <dbReference type="ARBA" id="ARBA00023136"/>
    </source>
</evidence>
<evidence type="ECO:0000256" key="5">
    <source>
        <dbReference type="ARBA" id="ARBA00022729"/>
    </source>
</evidence>
<feature type="compositionally biased region" description="Basic residues" evidence="17">
    <location>
        <begin position="798"/>
        <end position="807"/>
    </location>
</feature>
<proteinExistence type="inferred from homology"/>
<dbReference type="PROSITE" id="PS50259">
    <property type="entry name" value="G_PROTEIN_RECEP_F3_4"/>
    <property type="match status" value="1"/>
</dbReference>
<evidence type="ECO:0000256" key="6">
    <source>
        <dbReference type="ARBA" id="ARBA00022989"/>
    </source>
</evidence>
<dbReference type="OrthoDB" id="2129233at2759"/>
<keyword evidence="7" id="KW-0770">Synapse</keyword>
<feature type="region of interest" description="Disordered" evidence="17">
    <location>
        <begin position="918"/>
        <end position="944"/>
    </location>
</feature>
<dbReference type="Pfam" id="PF22572">
    <property type="entry name" value="GPR158_179_EC"/>
    <property type="match status" value="1"/>
</dbReference>
<feature type="region of interest" description="Disordered" evidence="17">
    <location>
        <begin position="745"/>
        <end position="825"/>
    </location>
</feature>
<keyword evidence="4 18" id="KW-0812">Transmembrane</keyword>
<dbReference type="RefSeq" id="XP_002933190.2">
    <property type="nucleotide sequence ID" value="XM_002933144.5"/>
</dbReference>
<dbReference type="Bgee" id="ENSXETG00000018822">
    <property type="expression patterns" value="Expressed in testis and 8 other cell types or tissues"/>
</dbReference>
<dbReference type="GO" id="GO:0043005">
    <property type="term" value="C:neuron projection"/>
    <property type="evidence" value="ECO:0007669"/>
    <property type="project" value="UniProtKB-SubCell"/>
</dbReference>
<evidence type="ECO:0000256" key="1">
    <source>
        <dbReference type="ARBA" id="ARBA00004487"/>
    </source>
</evidence>
<evidence type="ECO:0000256" key="14">
    <source>
        <dbReference type="ARBA" id="ARBA00023257"/>
    </source>
</evidence>
<dbReference type="GO" id="GO:0045211">
    <property type="term" value="C:postsynaptic membrane"/>
    <property type="evidence" value="ECO:0007669"/>
    <property type="project" value="UniProtKB-SubCell"/>
</dbReference>
<evidence type="ECO:0000256" key="12">
    <source>
        <dbReference type="ARBA" id="ARBA00023180"/>
    </source>
</evidence>
<dbReference type="Ensembl" id="ENSXETT00000040818">
    <property type="protein sequence ID" value="ENSXETP00000040818"/>
    <property type="gene ID" value="ENSXETG00000018822"/>
</dbReference>
<evidence type="ECO:0000313" key="21">
    <source>
        <dbReference type="Ensembl" id="ENSXETP00000040818"/>
    </source>
</evidence>
<feature type="transmembrane region" description="Helical" evidence="18">
    <location>
        <begin position="514"/>
        <end position="535"/>
    </location>
</feature>
<feature type="compositionally biased region" description="Basic and acidic residues" evidence="17">
    <location>
        <begin position="757"/>
        <end position="769"/>
    </location>
</feature>
<dbReference type="CTD" id="57512"/>
<evidence type="ECO:0000256" key="17">
    <source>
        <dbReference type="SAM" id="MobiDB-lite"/>
    </source>
</evidence>
<evidence type="ECO:0000256" key="10">
    <source>
        <dbReference type="ARBA" id="ARBA00023157"/>
    </source>
</evidence>
<feature type="transmembrane region" description="Helical" evidence="18">
    <location>
        <begin position="474"/>
        <end position="493"/>
    </location>
</feature>
<evidence type="ECO:0000313" key="23">
    <source>
        <dbReference type="RefSeq" id="XP_002933190.2"/>
    </source>
</evidence>
<dbReference type="SUPFAM" id="SSF57184">
    <property type="entry name" value="Growth factor receptor domain"/>
    <property type="match status" value="1"/>
</dbReference>
<dbReference type="eggNOG" id="KOG4418">
    <property type="taxonomic scope" value="Eukaryota"/>
</dbReference>
<evidence type="ECO:0000313" key="22">
    <source>
        <dbReference type="Proteomes" id="UP000008143"/>
    </source>
</evidence>
<keyword evidence="13" id="KW-0807">Transducer</keyword>
<dbReference type="InterPro" id="IPR043458">
    <property type="entry name" value="GPR158/179"/>
</dbReference>
<gene>
    <name evidence="21 23 24" type="primary">gpr158</name>
</gene>
<dbReference type="OMA" id="THVCLPC"/>
<dbReference type="GeneTree" id="ENSGT00940000155918"/>
<dbReference type="InterPro" id="IPR009030">
    <property type="entry name" value="Growth_fac_rcpt_cys_sf"/>
</dbReference>
<evidence type="ECO:0000256" key="13">
    <source>
        <dbReference type="ARBA" id="ARBA00023224"/>
    </source>
</evidence>
<feature type="region of interest" description="Disordered" evidence="17">
    <location>
        <begin position="1143"/>
        <end position="1165"/>
    </location>
</feature>
<feature type="region of interest" description="Disordered" evidence="17">
    <location>
        <begin position="997"/>
        <end position="1095"/>
    </location>
</feature>
<dbReference type="HOGENOM" id="CLU_006832_0_0_1"/>
<evidence type="ECO:0000259" key="20">
    <source>
        <dbReference type="PROSITE" id="PS50259"/>
    </source>
</evidence>
<dbReference type="Xenbase" id="XB-GENE-950420">
    <property type="gene designation" value="gpr158"/>
</dbReference>
<keyword evidence="12" id="KW-0325">Glycoprotein</keyword>
<feature type="chain" id="PRO_5044731136" evidence="19">
    <location>
        <begin position="20"/>
        <end position="1291"/>
    </location>
</feature>
<dbReference type="CDD" id="cd15293">
    <property type="entry name" value="7tmC_GPR158-like"/>
    <property type="match status" value="1"/>
</dbReference>
<dbReference type="Pfam" id="PF00003">
    <property type="entry name" value="7tm_3"/>
    <property type="match status" value="1"/>
</dbReference>
<comment type="similarity">
    <text evidence="2">Belongs to the G-protein coupled receptor 3 family.</text>
</comment>
<evidence type="ECO:0000256" key="15">
    <source>
        <dbReference type="ARBA" id="ARBA00023273"/>
    </source>
</evidence>
<dbReference type="InterPro" id="IPR017978">
    <property type="entry name" value="GPCR_3_C"/>
</dbReference>
<evidence type="ECO:0000256" key="2">
    <source>
        <dbReference type="ARBA" id="ARBA00007242"/>
    </source>
</evidence>
<organism evidence="21">
    <name type="scientific">Xenopus tropicalis</name>
    <name type="common">Western clawed frog</name>
    <name type="synonym">Silurana tropicalis</name>
    <dbReference type="NCBI Taxonomy" id="8364"/>
    <lineage>
        <taxon>Eukaryota</taxon>
        <taxon>Metazoa</taxon>
        <taxon>Chordata</taxon>
        <taxon>Craniata</taxon>
        <taxon>Vertebrata</taxon>
        <taxon>Euteleostomi</taxon>
        <taxon>Amphibia</taxon>
        <taxon>Batrachia</taxon>
        <taxon>Anura</taxon>
        <taxon>Pipoidea</taxon>
        <taxon>Pipidae</taxon>
        <taxon>Xenopodinae</taxon>
        <taxon>Xenopus</taxon>
        <taxon>Silurana</taxon>
    </lineage>
</organism>
<reference evidence="23" key="3">
    <citation type="submission" date="2025-04" db="UniProtKB">
        <authorList>
            <consortium name="RefSeq"/>
        </authorList>
    </citation>
    <scope>IDENTIFICATION</scope>
    <source>
        <strain evidence="23">Nigerian</strain>
        <tissue evidence="23">Liver and blood</tissue>
    </source>
</reference>
<dbReference type="Gene3D" id="2.10.25.10">
    <property type="entry name" value="Laminin"/>
    <property type="match status" value="1"/>
</dbReference>
<keyword evidence="14" id="KW-0628">Postsynaptic cell membrane</keyword>
<feature type="compositionally biased region" description="Basic and acidic residues" evidence="17">
    <location>
        <begin position="808"/>
        <end position="817"/>
    </location>
</feature>
<sequence>MACSVSLSAWLLCVGLVAASRRDSLEGRTAAHPQQHFPGRYPIYSSPSNPQHSALWIQTTESAPLAQTLAQDLPKHVASFLYKGAAGELKAALCSQSYELSSLPGASPGHPTLLRAVDILLHGTNFLNMMLQSNKSREHNWERDVEWYYALIKSILEGEPAIFRSAVAFNVEPSSHVPQVFLRATREEGKIHLQDLSASAHGPGNATWEHDWLHTFKHRSRPHLHKRLLHGAKTFDDGWKKGNSYVTDRSHVKWSSPYLECENGKYRPHWLLSLSAAFYGLKPNLVREFRGVLKVDVNLQNIDIDQCSNEGWFSGTHRCQHNSSKCIPTKGLGFVLGAYKCTCKAGFYYPHGMFSENGFQRPNMVNHFPRGEISEEEYKCLPCREGCSNCTDDAPCYAQEDKYLRIAIISFQAFCMLLDFISMLVVYSFRRAKSVRASGLVLLEVILFGSLLLYFPVVILYFEPSTFRCILLRWVRLLGYATVYGTVTLKLYRVLKVFLSRTAQRIPYMTSGRVIRMLSVILLLVLWFLVAWTSAVCQNMDRNIPLIVQGETSDNLQFKMCLIDRWDYMMAVAEFLFLLWGVYLCYAVRTVPSAFHEPRYMAFAVHNELIFSALFHTIRFVLASKLQPDWMLMLFFVHTHLTVTVTVGLLLIPKFSRSHNNPRDDIAAEAYEDELDLGRSGSYLNSSITSAWSEHSLDPEDIREELKKLYTQLEIYKRKKMIANNPHLQKKRCSKKGLGRSIMRRITEIPDSVSRQCSKEEKDTTDHGNPKNNVGSSKKHPQESVTHNAKSKEEPSKHKLYSMKKSHSSYDHLRSESDTPNGISTEKVDVCKNSIYSPVNGKKPNKNGSELEAVSADNVPLVCKSASAHNLSVDKKPLHPSLSVLQKSLSAVANSKDNSLGLRDKTQSVEDTDKCHRTDSAYHEHQPSVATFDKEERQQHTSSPIEEIQKLHKSGIMKQQAMSPHLPESEKFITAMGYKDKFDIEEVCPWEMYDLPPSVPSENKVQKHVSIAPLESEKNHTSRSKSKSHNRSKSGEHGHQQSKQKGHTKTEPNIRGTQEQLSKEEQFKQLPTNDANTMDQQAATKQTTKSHEKEGKKNIALVEGVLTSPEPHHNSNNNLPQPLVLRAEVCPWDFENPDVLSVEKSKTSPTTTVLSPTSPSRNMATSPLKKKVLGMPIKVTSANKDAGTKTKDLDPLGSMLKIDKSKSAEVCASAGDMTLGVETNKVKSSSNEHGIDRCRLEEICPWESLSPSQSEQDTLASDAKHNTTMQGSNMVEICPWDFEDDSKGKEG</sequence>
<evidence type="ECO:0000313" key="24">
    <source>
        <dbReference type="Xenbase" id="XB-GENE-950420"/>
    </source>
</evidence>
<feature type="compositionally biased region" description="Polar residues" evidence="17">
    <location>
        <begin position="1069"/>
        <end position="1087"/>
    </location>
</feature>
<keyword evidence="9 18" id="KW-0472">Membrane</keyword>
<evidence type="ECO:0000256" key="18">
    <source>
        <dbReference type="SAM" id="Phobius"/>
    </source>
</evidence>
<feature type="compositionally biased region" description="Low complexity" evidence="17">
    <location>
        <begin position="1147"/>
        <end position="1160"/>
    </location>
</feature>
<protein>
    <submittedName>
        <fullName evidence="21">G protein-coupled receptor 158</fullName>
    </submittedName>
    <submittedName>
        <fullName evidence="23">Probable G-protein coupled receptor 158</fullName>
    </submittedName>
</protein>
<evidence type="ECO:0000256" key="3">
    <source>
        <dbReference type="ARBA" id="ARBA00022475"/>
    </source>
</evidence>
<evidence type="ECO:0000256" key="11">
    <source>
        <dbReference type="ARBA" id="ARBA00023170"/>
    </source>
</evidence>
<evidence type="ECO:0000256" key="19">
    <source>
        <dbReference type="SAM" id="SignalP"/>
    </source>
</evidence>
<keyword evidence="22" id="KW-1185">Reference proteome</keyword>
<dbReference type="AGR" id="Xenbase:XB-GENE-950420"/>
<dbReference type="InterPro" id="IPR054714">
    <property type="entry name" value="GPR158_179_extracellular"/>
</dbReference>
<dbReference type="Gene3D" id="3.30.450.20">
    <property type="entry name" value="PAS domain"/>
    <property type="match status" value="1"/>
</dbReference>
<reference evidence="21" key="2">
    <citation type="submission" date="2011-06" db="UniProtKB">
        <authorList>
            <consortium name="Ensembl"/>
        </authorList>
    </citation>
    <scope>IDENTIFICATION</scope>
</reference>
<evidence type="ECO:0000256" key="8">
    <source>
        <dbReference type="ARBA" id="ARBA00023040"/>
    </source>
</evidence>
<feature type="transmembrane region" description="Helical" evidence="18">
    <location>
        <begin position="568"/>
        <end position="588"/>
    </location>
</feature>
<comment type="subcellular location">
    <subcellularLocation>
        <location evidence="1">Cell projection</location>
        <location evidence="1">Neuron projection</location>
    </subcellularLocation>
    <subcellularLocation>
        <location evidence="16">Postsynaptic cell membrane</location>
        <topology evidence="16">Multi-pass membrane protein</topology>
    </subcellularLocation>
</comment>
<dbReference type="KEGG" id="xtr:779597"/>
<feature type="region of interest" description="Disordered" evidence="17">
    <location>
        <begin position="1267"/>
        <end position="1291"/>
    </location>
</feature>
<keyword evidence="10" id="KW-1015">Disulfide bond</keyword>
<keyword evidence="3" id="KW-1003">Cell membrane</keyword>